<protein>
    <submittedName>
        <fullName evidence="1">Uncharacterized protein</fullName>
    </submittedName>
</protein>
<accession>A0A194PIU9</accession>
<name>A0A194PIU9_PAPXU</name>
<dbReference type="STRING" id="66420.A0A194PIU9"/>
<proteinExistence type="predicted"/>
<organism evidence="1 2">
    <name type="scientific">Papilio xuthus</name>
    <name type="common">Asian swallowtail butterfly</name>
    <dbReference type="NCBI Taxonomy" id="66420"/>
    <lineage>
        <taxon>Eukaryota</taxon>
        <taxon>Metazoa</taxon>
        <taxon>Ecdysozoa</taxon>
        <taxon>Arthropoda</taxon>
        <taxon>Hexapoda</taxon>
        <taxon>Insecta</taxon>
        <taxon>Pterygota</taxon>
        <taxon>Neoptera</taxon>
        <taxon>Endopterygota</taxon>
        <taxon>Lepidoptera</taxon>
        <taxon>Glossata</taxon>
        <taxon>Ditrysia</taxon>
        <taxon>Papilionoidea</taxon>
        <taxon>Papilionidae</taxon>
        <taxon>Papilioninae</taxon>
        <taxon>Papilio</taxon>
    </lineage>
</organism>
<gene>
    <name evidence="1" type="ORF">RR46_14519</name>
</gene>
<evidence type="ECO:0000313" key="1">
    <source>
        <dbReference type="EMBL" id="KPI91015.1"/>
    </source>
</evidence>
<sequence>MAMRWPSLVVYLAIASEEHDCMYADWMDILATENYIVQRMRRCNVIHHLTSHDIRSAAAAAGAAAGGVFPSPHLASSRVAIHPDAATRREEGLRARLRLPAYISCASADSASSVLLTPAQQYLLLQHEGYLLVAAVYGAEEEKKNEKRGLLGLGYGGHSIGYGGYNLGYGGHSLGYGGQGLGYGGYSGHVVSAPVVTRRVVSYSLGHGYSGGHGGYSGYGGSSGYGGYSGYGGSSGGYGGHGGYSSLGLGHGYIH</sequence>
<dbReference type="Proteomes" id="UP000053268">
    <property type="component" value="Unassembled WGS sequence"/>
</dbReference>
<reference evidence="1 2" key="1">
    <citation type="journal article" date="2015" name="Nat. Commun.">
        <title>Outbred genome sequencing and CRISPR/Cas9 gene editing in butterflies.</title>
        <authorList>
            <person name="Li X."/>
            <person name="Fan D."/>
            <person name="Zhang W."/>
            <person name="Liu G."/>
            <person name="Zhang L."/>
            <person name="Zhao L."/>
            <person name="Fang X."/>
            <person name="Chen L."/>
            <person name="Dong Y."/>
            <person name="Chen Y."/>
            <person name="Ding Y."/>
            <person name="Zhao R."/>
            <person name="Feng M."/>
            <person name="Zhu Y."/>
            <person name="Feng Y."/>
            <person name="Jiang X."/>
            <person name="Zhu D."/>
            <person name="Xiang H."/>
            <person name="Feng X."/>
            <person name="Li S."/>
            <person name="Wang J."/>
            <person name="Zhang G."/>
            <person name="Kronforst M.R."/>
            <person name="Wang W."/>
        </authorList>
    </citation>
    <scope>NUCLEOTIDE SEQUENCE [LARGE SCALE GENOMIC DNA]</scope>
    <source>
        <strain evidence="1">Ya'a_city_454_Px</strain>
        <tissue evidence="1">Whole body</tissue>
    </source>
</reference>
<evidence type="ECO:0000313" key="2">
    <source>
        <dbReference type="Proteomes" id="UP000053268"/>
    </source>
</evidence>
<dbReference type="AlphaFoldDB" id="A0A194PIU9"/>
<dbReference type="EMBL" id="KQ459606">
    <property type="protein sequence ID" value="KPI91015.1"/>
    <property type="molecule type" value="Genomic_DNA"/>
</dbReference>
<keyword evidence="2" id="KW-1185">Reference proteome</keyword>